<evidence type="ECO:0000313" key="2">
    <source>
        <dbReference type="EMBL" id="KAK3884903.1"/>
    </source>
</evidence>
<feature type="domain" description="Endonuclease/exonuclease/phosphatase" evidence="1">
    <location>
        <begin position="109"/>
        <end position="228"/>
    </location>
</feature>
<reference evidence="2" key="1">
    <citation type="submission" date="2023-10" db="EMBL/GenBank/DDBJ databases">
        <title>Genome assemblies of two species of porcelain crab, Petrolisthes cinctipes and Petrolisthes manimaculis (Anomura: Porcellanidae).</title>
        <authorList>
            <person name="Angst P."/>
        </authorList>
    </citation>
    <scope>NUCLEOTIDE SEQUENCE</scope>
    <source>
        <strain evidence="2">PB745_01</strain>
        <tissue evidence="2">Gill</tissue>
    </source>
</reference>
<accession>A0AAE1KV06</accession>
<dbReference type="Gene3D" id="3.60.10.10">
    <property type="entry name" value="Endonuclease/exonuclease/phosphatase"/>
    <property type="match status" value="1"/>
</dbReference>
<dbReference type="Pfam" id="PF14529">
    <property type="entry name" value="Exo_endo_phos_2"/>
    <property type="match status" value="1"/>
</dbReference>
<dbReference type="EMBL" id="JAWQEG010000837">
    <property type="protein sequence ID" value="KAK3884903.1"/>
    <property type="molecule type" value="Genomic_DNA"/>
</dbReference>
<name>A0AAE1KV06_PETCI</name>
<dbReference type="GO" id="GO:0007508">
    <property type="term" value="P:larval heart development"/>
    <property type="evidence" value="ECO:0007669"/>
    <property type="project" value="TreeGrafter"/>
</dbReference>
<comment type="caution">
    <text evidence="2">The sequence shown here is derived from an EMBL/GenBank/DDBJ whole genome shotgun (WGS) entry which is preliminary data.</text>
</comment>
<dbReference type="GO" id="GO:0003824">
    <property type="term" value="F:catalytic activity"/>
    <property type="evidence" value="ECO:0007669"/>
    <property type="project" value="InterPro"/>
</dbReference>
<dbReference type="GO" id="GO:0031012">
    <property type="term" value="C:extracellular matrix"/>
    <property type="evidence" value="ECO:0007669"/>
    <property type="project" value="TreeGrafter"/>
</dbReference>
<proteinExistence type="predicted"/>
<dbReference type="InterPro" id="IPR005135">
    <property type="entry name" value="Endo/exonuclease/phosphatase"/>
</dbReference>
<keyword evidence="3" id="KW-1185">Reference proteome</keyword>
<evidence type="ECO:0000259" key="1">
    <source>
        <dbReference type="Pfam" id="PF14529"/>
    </source>
</evidence>
<organism evidence="2 3">
    <name type="scientific">Petrolisthes cinctipes</name>
    <name type="common">Flat porcelain crab</name>
    <dbReference type="NCBI Taxonomy" id="88211"/>
    <lineage>
        <taxon>Eukaryota</taxon>
        <taxon>Metazoa</taxon>
        <taxon>Ecdysozoa</taxon>
        <taxon>Arthropoda</taxon>
        <taxon>Crustacea</taxon>
        <taxon>Multicrustacea</taxon>
        <taxon>Malacostraca</taxon>
        <taxon>Eumalacostraca</taxon>
        <taxon>Eucarida</taxon>
        <taxon>Decapoda</taxon>
        <taxon>Pleocyemata</taxon>
        <taxon>Anomura</taxon>
        <taxon>Galatheoidea</taxon>
        <taxon>Porcellanidae</taxon>
        <taxon>Petrolisthes</taxon>
    </lineage>
</organism>
<dbReference type="PANTHER" id="PTHR33395:SF22">
    <property type="entry name" value="REVERSE TRANSCRIPTASE DOMAIN-CONTAINING PROTEIN"/>
    <property type="match status" value="1"/>
</dbReference>
<dbReference type="SUPFAM" id="SSF56219">
    <property type="entry name" value="DNase I-like"/>
    <property type="match status" value="1"/>
</dbReference>
<sequence>MLENSLMGNIQGLYPKTNQSKVPFIGELAIEHDLMFIALTETHLKEEIGNAEIAVTNYTPFRADRENRSHGGVITYVRNDLAPDTVPLLVYSNGQVELLVIKIKSLNLLIFNCYRPPSCTLVNFTKAYREMHKLIEDLPTPMPDIIICGDFNFPFIHWPEGSIITGATREEQDQASLTFELSDKFFLTQLITKPTRKNNTIDLLFTNIQDLLSDHTVEKTIFSDHNLVHLHTRYRKAKDQVDTDTPPSHNRFSALNFDSEAVNWSDFHTALTNKNWDHILSDKDPNAMLDTMLNTILSECQFYVPKRRKPALARHLTIPRDRKILMRKRSSLLKQLDNARGEERKLALSIKIANIESKLKESHEHQRQREENRAIENIKRNPKFFCSYCRRFSKIKTKVGPLRTELGESVNDHARVSQVLKEQYERVFSKPKPSCVIRDPASFFTEDIGLQDHLTNGRRPERSHQATESKFSSWTRWNTCYSSNKVPGLPLPTRPQALAALARHWSGSRSAKTSSHHSCLQRG</sequence>
<dbReference type="Proteomes" id="UP001286313">
    <property type="component" value="Unassembled WGS sequence"/>
</dbReference>
<dbReference type="GO" id="GO:0061343">
    <property type="term" value="P:cell adhesion involved in heart morphogenesis"/>
    <property type="evidence" value="ECO:0007669"/>
    <property type="project" value="TreeGrafter"/>
</dbReference>
<evidence type="ECO:0000313" key="3">
    <source>
        <dbReference type="Proteomes" id="UP001286313"/>
    </source>
</evidence>
<dbReference type="PANTHER" id="PTHR33395">
    <property type="entry name" value="TRANSCRIPTASE, PUTATIVE-RELATED-RELATED"/>
    <property type="match status" value="1"/>
</dbReference>
<gene>
    <name evidence="2" type="ORF">Pcinc_010877</name>
</gene>
<dbReference type="AlphaFoldDB" id="A0AAE1KV06"/>
<protein>
    <recommendedName>
        <fullName evidence="1">Endonuclease/exonuclease/phosphatase domain-containing protein</fullName>
    </recommendedName>
</protein>
<dbReference type="InterPro" id="IPR036691">
    <property type="entry name" value="Endo/exonu/phosph_ase_sf"/>
</dbReference>